<dbReference type="RefSeq" id="WP_311716801.1">
    <property type="nucleotide sequence ID" value="NZ_JAVREZ010000010.1"/>
</dbReference>
<dbReference type="InterPro" id="IPR003953">
    <property type="entry name" value="FAD-dep_OxRdtase_2_FAD-bd"/>
</dbReference>
<protein>
    <submittedName>
        <fullName evidence="4">FAD-binding protein</fullName>
    </submittedName>
</protein>
<evidence type="ECO:0000256" key="1">
    <source>
        <dbReference type="ARBA" id="ARBA00022630"/>
    </source>
</evidence>
<dbReference type="Pfam" id="PF00890">
    <property type="entry name" value="FAD_binding_2"/>
    <property type="match status" value="1"/>
</dbReference>
<evidence type="ECO:0000313" key="5">
    <source>
        <dbReference type="Proteomes" id="UP001183824"/>
    </source>
</evidence>
<accession>A0ABU2VF02</accession>
<comment type="caution">
    <text evidence="4">The sequence shown here is derived from an EMBL/GenBank/DDBJ whole genome shotgun (WGS) entry which is preliminary data.</text>
</comment>
<dbReference type="InterPro" id="IPR036188">
    <property type="entry name" value="FAD/NAD-bd_sf"/>
</dbReference>
<organism evidence="4 5">
    <name type="scientific">Streptomyces doebereineriae</name>
    <dbReference type="NCBI Taxonomy" id="3075528"/>
    <lineage>
        <taxon>Bacteria</taxon>
        <taxon>Bacillati</taxon>
        <taxon>Actinomycetota</taxon>
        <taxon>Actinomycetes</taxon>
        <taxon>Kitasatosporales</taxon>
        <taxon>Streptomycetaceae</taxon>
        <taxon>Streptomyces</taxon>
    </lineage>
</organism>
<dbReference type="SUPFAM" id="SSF51905">
    <property type="entry name" value="FAD/NAD(P)-binding domain"/>
    <property type="match status" value="1"/>
</dbReference>
<dbReference type="Gene3D" id="3.50.50.60">
    <property type="entry name" value="FAD/NAD(P)-binding domain"/>
    <property type="match status" value="1"/>
</dbReference>
<sequence>MSGARALDRTTSETVRIQAGTVVLAVGGCAFQSKTPGCDVNTGDGALLAAEAGAQLSGMEFSNAYAIAPKGTSLTRTASTEALMAFR</sequence>
<name>A0ABU2VF02_9ACTN</name>
<dbReference type="EMBL" id="JAVREZ010000010">
    <property type="protein sequence ID" value="MDT0483928.1"/>
    <property type="molecule type" value="Genomic_DNA"/>
</dbReference>
<evidence type="ECO:0000256" key="2">
    <source>
        <dbReference type="ARBA" id="ARBA00023002"/>
    </source>
</evidence>
<dbReference type="Proteomes" id="UP001183824">
    <property type="component" value="Unassembled WGS sequence"/>
</dbReference>
<reference evidence="5" key="1">
    <citation type="submission" date="2023-07" db="EMBL/GenBank/DDBJ databases">
        <title>30 novel species of actinomycetes from the DSMZ collection.</title>
        <authorList>
            <person name="Nouioui I."/>
        </authorList>
    </citation>
    <scope>NUCLEOTIDE SEQUENCE [LARGE SCALE GENOMIC DNA]</scope>
    <source>
        <strain evidence="5">DSM 41640</strain>
    </source>
</reference>
<feature type="domain" description="FAD-dependent oxidoreductase 2 FAD-binding" evidence="3">
    <location>
        <begin position="2"/>
        <end position="61"/>
    </location>
</feature>
<evidence type="ECO:0000259" key="3">
    <source>
        <dbReference type="Pfam" id="PF00890"/>
    </source>
</evidence>
<keyword evidence="1" id="KW-0285">Flavoprotein</keyword>
<dbReference type="PROSITE" id="PS51257">
    <property type="entry name" value="PROKAR_LIPOPROTEIN"/>
    <property type="match status" value="1"/>
</dbReference>
<keyword evidence="2" id="KW-0560">Oxidoreductase</keyword>
<evidence type="ECO:0000313" key="4">
    <source>
        <dbReference type="EMBL" id="MDT0483928.1"/>
    </source>
</evidence>
<keyword evidence="5" id="KW-1185">Reference proteome</keyword>
<gene>
    <name evidence="4" type="ORF">RNB18_27605</name>
</gene>
<proteinExistence type="predicted"/>